<dbReference type="InterPro" id="IPR003593">
    <property type="entry name" value="AAA+_ATPase"/>
</dbReference>
<dbReference type="Pfam" id="PF00005">
    <property type="entry name" value="ABC_tran"/>
    <property type="match status" value="2"/>
</dbReference>
<evidence type="ECO:0000256" key="3">
    <source>
        <dbReference type="ARBA" id="ARBA00022448"/>
    </source>
</evidence>
<evidence type="ECO:0000313" key="14">
    <source>
        <dbReference type="EMBL" id="OUS45700.1"/>
    </source>
</evidence>
<dbReference type="SMART" id="SM00382">
    <property type="entry name" value="AAA"/>
    <property type="match status" value="2"/>
</dbReference>
<comment type="similarity">
    <text evidence="2">Belongs to the ABC transporter superfamily. ABCC family. Conjugate transporter (TC 3.A.1.208) subfamily.</text>
</comment>
<dbReference type="InterPro" id="IPR011527">
    <property type="entry name" value="ABC1_TM_dom"/>
</dbReference>
<feature type="region of interest" description="Disordered" evidence="10">
    <location>
        <begin position="705"/>
        <end position="729"/>
    </location>
</feature>
<dbReference type="InterPro" id="IPR036640">
    <property type="entry name" value="ABC1_TM_sf"/>
</dbReference>
<comment type="subcellular location">
    <subcellularLocation>
        <location evidence="1">Vacuole membrane</location>
        <topology evidence="1">Multi-pass membrane protein</topology>
    </subcellularLocation>
</comment>
<evidence type="ECO:0000256" key="10">
    <source>
        <dbReference type="SAM" id="MobiDB-lite"/>
    </source>
</evidence>
<feature type="transmembrane region" description="Helical" evidence="11">
    <location>
        <begin position="1159"/>
        <end position="1179"/>
    </location>
</feature>
<keyword evidence="8 11" id="KW-1133">Transmembrane helix</keyword>
<evidence type="ECO:0000256" key="4">
    <source>
        <dbReference type="ARBA" id="ARBA00022692"/>
    </source>
</evidence>
<dbReference type="GO" id="GO:0016887">
    <property type="term" value="F:ATP hydrolysis activity"/>
    <property type="evidence" value="ECO:0007669"/>
    <property type="project" value="InterPro"/>
</dbReference>
<feature type="domain" description="ABC transmembrane type-1" evidence="13">
    <location>
        <begin position="366"/>
        <end position="660"/>
    </location>
</feature>
<dbReference type="PROSITE" id="PS50893">
    <property type="entry name" value="ABC_TRANSPORTER_2"/>
    <property type="match status" value="2"/>
</dbReference>
<dbReference type="Proteomes" id="UP000195557">
    <property type="component" value="Unassembled WGS sequence"/>
</dbReference>
<dbReference type="FunFam" id="3.40.50.300:FF:000163">
    <property type="entry name" value="Multidrug resistance-associated protein member 4"/>
    <property type="match status" value="1"/>
</dbReference>
<keyword evidence="7" id="KW-0067">ATP-binding</keyword>
<evidence type="ECO:0000256" key="11">
    <source>
        <dbReference type="SAM" id="Phobius"/>
    </source>
</evidence>
<dbReference type="FunFam" id="1.20.1560.10:FF:000010">
    <property type="entry name" value="Multidrug resistance-associated ABC transporter"/>
    <property type="match status" value="1"/>
</dbReference>
<dbReference type="PROSITE" id="PS50929">
    <property type="entry name" value="ABC_TM1F"/>
    <property type="match status" value="2"/>
</dbReference>
<dbReference type="InterPro" id="IPR003439">
    <property type="entry name" value="ABC_transporter-like_ATP-bd"/>
</dbReference>
<dbReference type="Pfam" id="PF00664">
    <property type="entry name" value="ABC_membrane"/>
    <property type="match status" value="2"/>
</dbReference>
<feature type="region of interest" description="Disordered" evidence="10">
    <location>
        <begin position="1"/>
        <end position="21"/>
    </location>
</feature>
<evidence type="ECO:0000256" key="7">
    <source>
        <dbReference type="ARBA" id="ARBA00022840"/>
    </source>
</evidence>
<dbReference type="SUPFAM" id="SSF90123">
    <property type="entry name" value="ABC transporter transmembrane region"/>
    <property type="match status" value="2"/>
</dbReference>
<dbReference type="GO" id="GO:0005774">
    <property type="term" value="C:vacuolar membrane"/>
    <property type="evidence" value="ECO:0007669"/>
    <property type="project" value="UniProtKB-SubCell"/>
</dbReference>
<feature type="transmembrane region" description="Helical" evidence="11">
    <location>
        <begin position="1061"/>
        <end position="1086"/>
    </location>
</feature>
<proteinExistence type="inferred from homology"/>
<dbReference type="EMBL" id="KZ155786">
    <property type="protein sequence ID" value="OUS45700.1"/>
    <property type="molecule type" value="Genomic_DNA"/>
</dbReference>
<keyword evidence="9 11" id="KW-0472">Membrane</keyword>
<evidence type="ECO:0000256" key="8">
    <source>
        <dbReference type="ARBA" id="ARBA00022989"/>
    </source>
</evidence>
<dbReference type="InterPro" id="IPR027417">
    <property type="entry name" value="P-loop_NTPase"/>
</dbReference>
<dbReference type="InterPro" id="IPR050173">
    <property type="entry name" value="ABC_transporter_C-like"/>
</dbReference>
<feature type="domain" description="ABC transporter" evidence="12">
    <location>
        <begin position="1339"/>
        <end position="1573"/>
    </location>
</feature>
<feature type="transmembrane region" description="Helical" evidence="11">
    <location>
        <begin position="365"/>
        <end position="386"/>
    </location>
</feature>
<keyword evidence="4 11" id="KW-0812">Transmembrane</keyword>
<dbReference type="InterPro" id="IPR044746">
    <property type="entry name" value="ABCC_6TM_D1"/>
</dbReference>
<dbReference type="CDD" id="cd18579">
    <property type="entry name" value="ABC_6TM_ABCC_D1"/>
    <property type="match status" value="1"/>
</dbReference>
<evidence type="ECO:0000259" key="13">
    <source>
        <dbReference type="PROSITE" id="PS50929"/>
    </source>
</evidence>
<keyword evidence="3" id="KW-0813">Transport</keyword>
<feature type="transmembrane region" description="Helical" evidence="11">
    <location>
        <begin position="601"/>
        <end position="622"/>
    </location>
</feature>
<organism evidence="14">
    <name type="scientific">Ostreococcus tauri</name>
    <name type="common">Marine green alga</name>
    <dbReference type="NCBI Taxonomy" id="70448"/>
    <lineage>
        <taxon>Eukaryota</taxon>
        <taxon>Viridiplantae</taxon>
        <taxon>Chlorophyta</taxon>
        <taxon>Mamiellophyceae</taxon>
        <taxon>Mamiellales</taxon>
        <taxon>Bathycoccaceae</taxon>
        <taxon>Ostreococcus</taxon>
    </lineage>
</organism>
<feature type="transmembrane region" description="Helical" evidence="11">
    <location>
        <begin position="518"/>
        <end position="542"/>
    </location>
</feature>
<dbReference type="eggNOG" id="KOG0054">
    <property type="taxonomic scope" value="Eukaryota"/>
</dbReference>
<dbReference type="InterPro" id="IPR044726">
    <property type="entry name" value="ABCC_6TM_D2"/>
</dbReference>
<dbReference type="PROSITE" id="PS00211">
    <property type="entry name" value="ABC_TRANSPORTER_1"/>
    <property type="match status" value="2"/>
</dbReference>
<feature type="domain" description="ABC transmembrane type-1" evidence="13">
    <location>
        <begin position="1035"/>
        <end position="1299"/>
    </location>
</feature>
<keyword evidence="6" id="KW-0547">Nucleotide-binding</keyword>
<protein>
    <submittedName>
        <fullName evidence="14">ABC transporter C family protein</fullName>
    </submittedName>
</protein>
<feature type="domain" description="ABC transporter" evidence="12">
    <location>
        <begin position="737"/>
        <end position="957"/>
    </location>
</feature>
<evidence type="ECO:0000256" key="9">
    <source>
        <dbReference type="ARBA" id="ARBA00023136"/>
    </source>
</evidence>
<accession>A0A1Y5I7Z5</accession>
<dbReference type="PANTHER" id="PTHR24223:SF443">
    <property type="entry name" value="MULTIDRUG-RESISTANCE LIKE PROTEIN 1, ISOFORM I"/>
    <property type="match status" value="1"/>
</dbReference>
<evidence type="ECO:0000256" key="1">
    <source>
        <dbReference type="ARBA" id="ARBA00004128"/>
    </source>
</evidence>
<evidence type="ECO:0000256" key="2">
    <source>
        <dbReference type="ARBA" id="ARBA00009726"/>
    </source>
</evidence>
<dbReference type="CDD" id="cd03244">
    <property type="entry name" value="ABCC_MRP_domain2"/>
    <property type="match status" value="1"/>
</dbReference>
<dbReference type="Gene3D" id="3.40.50.300">
    <property type="entry name" value="P-loop containing nucleotide triphosphate hydrolases"/>
    <property type="match status" value="2"/>
</dbReference>
<dbReference type="SUPFAM" id="SSF52540">
    <property type="entry name" value="P-loop containing nucleoside triphosphate hydrolases"/>
    <property type="match status" value="2"/>
</dbReference>
<dbReference type="Gene3D" id="1.20.1560.10">
    <property type="entry name" value="ABC transporter type 1, transmembrane domain"/>
    <property type="match status" value="2"/>
</dbReference>
<dbReference type="InterPro" id="IPR017871">
    <property type="entry name" value="ABC_transporter-like_CS"/>
</dbReference>
<feature type="transmembrane region" description="Helical" evidence="11">
    <location>
        <begin position="634"/>
        <end position="659"/>
    </location>
</feature>
<feature type="transmembrane region" description="Helical" evidence="11">
    <location>
        <begin position="491"/>
        <end position="512"/>
    </location>
</feature>
<evidence type="ECO:0000256" key="5">
    <source>
        <dbReference type="ARBA" id="ARBA00022737"/>
    </source>
</evidence>
<evidence type="ECO:0000256" key="6">
    <source>
        <dbReference type="ARBA" id="ARBA00022741"/>
    </source>
</evidence>
<dbReference type="FunFam" id="1.20.1560.10:FF:000006">
    <property type="entry name" value="ATP-binding cassette, sub-family C (CFTR/MRP), member 9"/>
    <property type="match status" value="1"/>
</dbReference>
<dbReference type="CDD" id="cd18580">
    <property type="entry name" value="ABC_6TM_ABCC_D2"/>
    <property type="match status" value="1"/>
</dbReference>
<dbReference type="FunFam" id="3.40.50.300:FF:000997">
    <property type="entry name" value="Multidrug resistance-associated protein 1"/>
    <property type="match status" value="1"/>
</dbReference>
<feature type="transmembrane region" description="Helical" evidence="11">
    <location>
        <begin position="1022"/>
        <end position="1041"/>
    </location>
</feature>
<gene>
    <name evidence="14" type="ORF">BE221DRAFT_169235</name>
</gene>
<sequence>MPAGQGTKRKGRIPAGHGSTGHGYIAHWRGGDYPRGYKPIGFPPRPPGEETEADGSTRVALVHELLRSHSRALRGCLWSFDTTPIFGPSTPDNLKWRTTMNMPELLRKKGMPQTEFDEFIRDVQRGWLRAAPAFSIKCAALSAASWAFLPFGACCFCYLACHPTTMERLADTVESALEARNETWRANYQVEVWIDRDVQYLRPPGGADDVDKRPHSSTPFRLRLNANHRRNETLSSSSEGSASRSLALWHALVVLGNFVKRRRHGGVMSSMEKGDVEAVSVLEPPVDWANVGWKKNPLKSLFFAQVTPLISEGTVRRLEPTDLCHLDALDSQVLTSNFEEDWAKEKLKPKPNLVRALLERHKFTFVWTGILFGIAQASLFAGPLLLREIVGGIECEAMATKLGVSGEQAGCTSRSKMYEFAILLAVASILQNFCAAHQEFGLQKVGISVRNSLMCALYRKVLRLSPKGLQAESTGRIVTLMSNDVNKLQELFAMIHNLWAAPIFICASFVLLYDVIQWSAFIGFACIIVAAPFTFIVAMTLFKIRRGLTKCADERINILSEVINGMRVIKYYAWEHAFAQRVRAIRNREVALVWKSQKVGALFGVALFSTPVFIAVCSLGSYSLAGNPIVTSKAYTALALFNMLRFPLVLVPFLLNTLLNALNAIQRLASFLDADESLDYELDHSEVGVVRCSNATFGWPTLPKAQEELTPKGPPSRGKMAAADKEPKKEEVSVVDESVVDVTLAEQQPFELSGVDFESKPGSLTMVVGPVGCGKSTLVSALTQFIPCKSGDIKVSGSVSLCAQQSWILNATVKDNILFGKPYDAVEYERTIRLAQLVEDLDILPAGDQTIIGERGVTLSGGQKQRVSIARAIYADSDVYIFDDPLSAVDNHVGAALFKEVITGVLKQKTIILITNALQYLPKADQVVVLKDGSMQESGNYASLMAKRGTFYDLMQTHGIHAEDEREESKSKTKEKPLAGDMSKTMVPFSKNNDTMKEEERAIGNVGTRVYMKLFEATGTKWNFIFVVFFFGCEYGSKALLDYWLTWWAKNEFGFSSNEYLAVYFGIFVLNGVFVFVRSLTLYFFLCRACRWMHENLLSRVLKMPMSFFDTTPSGRIINRFSRDVETIDIVLPGIVVQFMGCISNIITTLVIVCVATKWFTVALLPIIFIYVMIQRFYIPACRELQRIESVTRSPIYSGLGEAVNGVETIRTFRVGSHFTAMAYKAMEKNADAFVTQRLAALWLAIRLRLIGAVIVSCATFLVIQGNVSAGLAGLTLVYALDVTKYMEHGTNMASELETKMNAVERVVQYLDKELESSHVTEPSVALGLPVDWPKKGKLEIDNLSMRYRPELPLVLKNLTFAVNAGDKVGICGRTGSGKSSMFVALFRIVEPSSGTVRLDGVDIRTLGLHDLRSKMAMIPQDPFMFAGSIRSNLDPFEEHKDDAVWEVLTKVGLRAMVEKAVKRLDMEVIDNGANFSLGQRQLLCMARALLRQSRVLMMDEATASVDMDSDALIQKTVREAFSQCTTLTIAHRLNTIMDSDKVAFLDKGELVEYGEPQDLLQNKGGKFSALVAQSGSKRNETFLRGLAQDASIKRSQSQSSLE</sequence>
<feature type="transmembrane region" description="Helical" evidence="11">
    <location>
        <begin position="1248"/>
        <end position="1281"/>
    </location>
</feature>
<feature type="transmembrane region" description="Helical" evidence="11">
    <location>
        <begin position="1130"/>
        <end position="1153"/>
    </location>
</feature>
<dbReference type="CDD" id="cd03250">
    <property type="entry name" value="ABCC_MRP_domain1"/>
    <property type="match status" value="1"/>
</dbReference>
<evidence type="ECO:0000259" key="12">
    <source>
        <dbReference type="PROSITE" id="PS50893"/>
    </source>
</evidence>
<reference evidence="14" key="1">
    <citation type="submission" date="2017-04" db="EMBL/GenBank/DDBJ databases">
        <title>Population genomics of picophytoplankton unveils novel chromosome hypervariability.</title>
        <authorList>
            <consortium name="DOE Joint Genome Institute"/>
            <person name="Blanc-Mathieu R."/>
            <person name="Krasovec M."/>
            <person name="Hebrard M."/>
            <person name="Yau S."/>
            <person name="Desgranges E."/>
            <person name="Martin J."/>
            <person name="Schackwitz W."/>
            <person name="Kuo A."/>
            <person name="Salin G."/>
            <person name="Donnadieu C."/>
            <person name="Desdevises Y."/>
            <person name="Sanchez-Ferandin S."/>
            <person name="Moreau H."/>
            <person name="Rivals E."/>
            <person name="Grigoriev I.V."/>
            <person name="Grimsley N."/>
            <person name="Eyre-Walker A."/>
            <person name="Piganeau G."/>
        </authorList>
    </citation>
    <scope>NUCLEOTIDE SEQUENCE [LARGE SCALE GENOMIC DNA]</scope>
    <source>
        <strain evidence="14">RCC 1115</strain>
    </source>
</reference>
<dbReference type="GO" id="GO:0005524">
    <property type="term" value="F:ATP binding"/>
    <property type="evidence" value="ECO:0007669"/>
    <property type="project" value="UniProtKB-KW"/>
</dbReference>
<keyword evidence="5" id="KW-0677">Repeat</keyword>
<dbReference type="PANTHER" id="PTHR24223">
    <property type="entry name" value="ATP-BINDING CASSETTE SUB-FAMILY C"/>
    <property type="match status" value="1"/>
</dbReference>
<dbReference type="GO" id="GO:0140359">
    <property type="term" value="F:ABC-type transporter activity"/>
    <property type="evidence" value="ECO:0007669"/>
    <property type="project" value="InterPro"/>
</dbReference>
<name>A0A1Y5I7Z5_OSTTA</name>